<proteinExistence type="predicted"/>
<organism evidence="1 2">
    <name type="scientific">Monilinia vaccinii-corymbosi</name>
    <dbReference type="NCBI Taxonomy" id="61207"/>
    <lineage>
        <taxon>Eukaryota</taxon>
        <taxon>Fungi</taxon>
        <taxon>Dikarya</taxon>
        <taxon>Ascomycota</taxon>
        <taxon>Pezizomycotina</taxon>
        <taxon>Leotiomycetes</taxon>
        <taxon>Helotiales</taxon>
        <taxon>Sclerotiniaceae</taxon>
        <taxon>Monilinia</taxon>
    </lineage>
</organism>
<gene>
    <name evidence="1" type="ORF">DSL72_007371</name>
</gene>
<keyword evidence="2" id="KW-1185">Reference proteome</keyword>
<accession>A0A8A3PMS2</accession>
<dbReference type="EMBL" id="CP063410">
    <property type="protein sequence ID" value="QSZ36245.1"/>
    <property type="molecule type" value="Genomic_DNA"/>
</dbReference>
<name>A0A8A3PMS2_9HELO</name>
<evidence type="ECO:0000313" key="1">
    <source>
        <dbReference type="EMBL" id="QSZ36245.1"/>
    </source>
</evidence>
<protein>
    <submittedName>
        <fullName evidence="1">Uncharacterized protein</fullName>
    </submittedName>
</protein>
<reference evidence="1" key="1">
    <citation type="submission" date="2020-10" db="EMBL/GenBank/DDBJ databases">
        <title>Genome Sequence of Monilinia vaccinii-corymbosi Sheds Light on Mummy Berry Disease Infection of Blueberry and Mating Type.</title>
        <authorList>
            <person name="Yow A.G."/>
            <person name="Zhang Y."/>
            <person name="Bansal K."/>
            <person name="Eacker S.M."/>
            <person name="Sullivan S."/>
            <person name="Liachko I."/>
            <person name="Cubeta M.A."/>
            <person name="Rollins J.A."/>
            <person name="Ashrafi H."/>
        </authorList>
    </citation>
    <scope>NUCLEOTIDE SEQUENCE</scope>
    <source>
        <strain evidence="1">RL-1</strain>
    </source>
</reference>
<evidence type="ECO:0000313" key="2">
    <source>
        <dbReference type="Proteomes" id="UP000672032"/>
    </source>
</evidence>
<sequence>MVRDLAKLQTDLQD</sequence>
<dbReference type="Proteomes" id="UP000672032">
    <property type="component" value="Chromosome 6"/>
</dbReference>